<protein>
    <recommendedName>
        <fullName evidence="4">Lipoprotein</fullName>
    </recommendedName>
</protein>
<organism evidence="2 3">
    <name type="scientific">Parelaphostrongylus tenuis</name>
    <name type="common">Meningeal worm</name>
    <dbReference type="NCBI Taxonomy" id="148309"/>
    <lineage>
        <taxon>Eukaryota</taxon>
        <taxon>Metazoa</taxon>
        <taxon>Ecdysozoa</taxon>
        <taxon>Nematoda</taxon>
        <taxon>Chromadorea</taxon>
        <taxon>Rhabditida</taxon>
        <taxon>Rhabditina</taxon>
        <taxon>Rhabditomorpha</taxon>
        <taxon>Strongyloidea</taxon>
        <taxon>Metastrongylidae</taxon>
        <taxon>Parelaphostrongylus</taxon>
    </lineage>
</organism>
<gene>
    <name evidence="2" type="ORF">KIN20_024301</name>
</gene>
<dbReference type="EMBL" id="JAHQIW010004905">
    <property type="protein sequence ID" value="KAJ1364250.1"/>
    <property type="molecule type" value="Genomic_DNA"/>
</dbReference>
<proteinExistence type="predicted"/>
<keyword evidence="3" id="KW-1185">Reference proteome</keyword>
<feature type="chain" id="PRO_5042145654" description="Lipoprotein" evidence="1">
    <location>
        <begin position="25"/>
        <end position="260"/>
    </location>
</feature>
<sequence length="260" mass="27958">MNMVRTATICSPMVLMLFITAALGCGVTPPGQESSRNFTVSGFKLALPMVAYTGADNSIAAEAFGIAKSKEAAKAFIERLVMQTVFDVLERQGRSALLPDAVISSILNQLRTQINYDPLECKGATVAKKQDTPIMGMAKVISHCIIVDGTVSALCAPMPADAQPNCGMLMALRNIQTVPTNYMSISGNLTVSIFSLLYKLLLEKASADHEHHHGELVKRDVATCTKQSDSNAGSWSVCIAVLLGICNCQLKRELTMKCLE</sequence>
<evidence type="ECO:0000313" key="2">
    <source>
        <dbReference type="EMBL" id="KAJ1364250.1"/>
    </source>
</evidence>
<name>A0AAD5MT75_PARTN</name>
<dbReference type="PROSITE" id="PS51257">
    <property type="entry name" value="PROKAR_LIPOPROTEIN"/>
    <property type="match status" value="1"/>
</dbReference>
<comment type="caution">
    <text evidence="2">The sequence shown here is derived from an EMBL/GenBank/DDBJ whole genome shotgun (WGS) entry which is preliminary data.</text>
</comment>
<dbReference type="Proteomes" id="UP001196413">
    <property type="component" value="Unassembled WGS sequence"/>
</dbReference>
<dbReference type="AlphaFoldDB" id="A0AAD5MT75"/>
<accession>A0AAD5MT75</accession>
<evidence type="ECO:0000313" key="3">
    <source>
        <dbReference type="Proteomes" id="UP001196413"/>
    </source>
</evidence>
<evidence type="ECO:0000256" key="1">
    <source>
        <dbReference type="SAM" id="SignalP"/>
    </source>
</evidence>
<reference evidence="2" key="1">
    <citation type="submission" date="2021-06" db="EMBL/GenBank/DDBJ databases">
        <title>Parelaphostrongylus tenuis whole genome reference sequence.</title>
        <authorList>
            <person name="Garwood T.J."/>
            <person name="Larsen P.A."/>
            <person name="Fountain-Jones N.M."/>
            <person name="Garbe J.R."/>
            <person name="Macchietto M.G."/>
            <person name="Kania S.A."/>
            <person name="Gerhold R.W."/>
            <person name="Richards J.E."/>
            <person name="Wolf T.M."/>
        </authorList>
    </citation>
    <scope>NUCLEOTIDE SEQUENCE</scope>
    <source>
        <strain evidence="2">MNPRO001-30</strain>
        <tissue evidence="2">Meninges</tissue>
    </source>
</reference>
<evidence type="ECO:0008006" key="4">
    <source>
        <dbReference type="Google" id="ProtNLM"/>
    </source>
</evidence>
<feature type="signal peptide" evidence="1">
    <location>
        <begin position="1"/>
        <end position="24"/>
    </location>
</feature>
<keyword evidence="1" id="KW-0732">Signal</keyword>